<organism evidence="1 2">
    <name type="scientific">Arenibacter antarcticus</name>
    <dbReference type="NCBI Taxonomy" id="2040469"/>
    <lineage>
        <taxon>Bacteria</taxon>
        <taxon>Pseudomonadati</taxon>
        <taxon>Bacteroidota</taxon>
        <taxon>Flavobacteriia</taxon>
        <taxon>Flavobacteriales</taxon>
        <taxon>Flavobacteriaceae</taxon>
        <taxon>Arenibacter</taxon>
    </lineage>
</organism>
<accession>A0ABW5VD07</accession>
<name>A0ABW5VD07_9FLAO</name>
<proteinExistence type="predicted"/>
<comment type="caution">
    <text evidence="1">The sequence shown here is derived from an EMBL/GenBank/DDBJ whole genome shotgun (WGS) entry which is preliminary data.</text>
</comment>
<dbReference type="RefSeq" id="WP_251808801.1">
    <property type="nucleotide sequence ID" value="NZ_CP166679.1"/>
</dbReference>
<gene>
    <name evidence="1" type="ORF">ACFS1K_03405</name>
</gene>
<sequence>MNLTKICITLFLSIGFISCSDDDTLIDNEQRLKSFELINIQWKLNLTDGQSIVEEKIPELHFRNDSETPMEVVIEPLKDVQGSSLFRFNDSIAFSKLNYEEVQVSITKELSLLSERYSYLVGGVEVPLTQEETYFPFSYYFENALMLNPRSTLTSNYTVFLRKNKASFLATFREINNGEILELDGTWTGLFFNNLTGESVVDNID</sequence>
<reference evidence="2" key="1">
    <citation type="journal article" date="2019" name="Int. J. Syst. Evol. Microbiol.">
        <title>The Global Catalogue of Microorganisms (GCM) 10K type strain sequencing project: providing services to taxonomists for standard genome sequencing and annotation.</title>
        <authorList>
            <consortium name="The Broad Institute Genomics Platform"/>
            <consortium name="The Broad Institute Genome Sequencing Center for Infectious Disease"/>
            <person name="Wu L."/>
            <person name="Ma J."/>
        </authorList>
    </citation>
    <scope>NUCLEOTIDE SEQUENCE [LARGE SCALE GENOMIC DNA]</scope>
    <source>
        <strain evidence="2">KCTC 52924</strain>
    </source>
</reference>
<keyword evidence="2" id="KW-1185">Reference proteome</keyword>
<evidence type="ECO:0000313" key="2">
    <source>
        <dbReference type="Proteomes" id="UP001597532"/>
    </source>
</evidence>
<dbReference type="PROSITE" id="PS51257">
    <property type="entry name" value="PROKAR_LIPOPROTEIN"/>
    <property type="match status" value="1"/>
</dbReference>
<dbReference type="EMBL" id="JBHUOK010000005">
    <property type="protein sequence ID" value="MFD2788804.1"/>
    <property type="molecule type" value="Genomic_DNA"/>
</dbReference>
<dbReference type="Proteomes" id="UP001597532">
    <property type="component" value="Unassembled WGS sequence"/>
</dbReference>
<protein>
    <submittedName>
        <fullName evidence="1">Uncharacterized protein</fullName>
    </submittedName>
</protein>
<evidence type="ECO:0000313" key="1">
    <source>
        <dbReference type="EMBL" id="MFD2788804.1"/>
    </source>
</evidence>